<dbReference type="PROSITE" id="PS51349">
    <property type="entry name" value="FMN_HYDROXY_ACID_DH_2"/>
    <property type="match status" value="1"/>
</dbReference>
<keyword evidence="12" id="KW-1185">Reference proteome</keyword>
<dbReference type="InterPro" id="IPR000262">
    <property type="entry name" value="FMN-dep_DH"/>
</dbReference>
<feature type="binding site" evidence="9">
    <location>
        <begin position="270"/>
        <end position="274"/>
    </location>
    <ligand>
        <name>FMN</name>
        <dbReference type="ChEBI" id="CHEBI:58210"/>
    </ligand>
</feature>
<comment type="similarity">
    <text evidence="5">Belongs to the FMN-dependent alpha-hydroxy acid dehydrogenase family.</text>
</comment>
<dbReference type="RefSeq" id="WP_048513620.1">
    <property type="nucleotide sequence ID" value="NZ_FUXD01000004.1"/>
</dbReference>
<dbReference type="SUPFAM" id="SSF51395">
    <property type="entry name" value="FMN-linked oxidoreductases"/>
    <property type="match status" value="1"/>
</dbReference>
<dbReference type="Proteomes" id="UP000036503">
    <property type="component" value="Unassembled WGS sequence"/>
</dbReference>
<dbReference type="Pfam" id="PF01070">
    <property type="entry name" value="FMN_dh"/>
    <property type="match status" value="2"/>
</dbReference>
<proteinExistence type="inferred from homology"/>
<evidence type="ECO:0000256" key="6">
    <source>
        <dbReference type="ARBA" id="ARBA00029513"/>
    </source>
</evidence>
<evidence type="ECO:0000256" key="5">
    <source>
        <dbReference type="ARBA" id="ARBA00024042"/>
    </source>
</evidence>
<name>A0A0J6ZQA3_9FIRM</name>
<comment type="caution">
    <text evidence="11">The sequence shown here is derived from an EMBL/GenBank/DDBJ whole genome shotgun (WGS) entry which is preliminary data.</text>
</comment>
<feature type="binding site" evidence="9">
    <location>
        <position position="154"/>
    </location>
    <ligand>
        <name>glyoxylate</name>
        <dbReference type="ChEBI" id="CHEBI:36655"/>
    </ligand>
</feature>
<evidence type="ECO:0000256" key="3">
    <source>
        <dbReference type="ARBA" id="ARBA00022643"/>
    </source>
</evidence>
<evidence type="ECO:0000256" key="4">
    <source>
        <dbReference type="ARBA" id="ARBA00023002"/>
    </source>
</evidence>
<evidence type="ECO:0000256" key="7">
    <source>
        <dbReference type="ARBA" id="ARBA00048754"/>
    </source>
</evidence>
<sequence>MDVKEMRDNARKRMKGCHVCPECNGKACVGMIPGFGGLRTAHSFMRNVEALQEYGLIMRSMAGVETPDTAIELFGKKLSLPVLIAPVGGIVLNAKVEGDPEAVEREYDEAVTQGAMEAGTLAFTGDSGAAYMYASGIESCQKRRGFVIPTIKPREDVKIIEKAKLAEAAGAPAVASDIDAATLINMRIFGQPVGPKNADSIKKIAASVHIPFIVKGIMSPEEAIACVDAGAKGIVVSNHGGRILDGMAGTADVLPEIADAVKGRITIFVDGGVRRGEDVLKMLALGADAVLIGRLAAVAAIGGGAEGVKLMLDTFKRELSDAMMITGTADLKHVSRTILKQIK</sequence>
<dbReference type="InterPro" id="IPR013785">
    <property type="entry name" value="Aldolase_TIM"/>
</dbReference>
<dbReference type="PANTHER" id="PTHR10578">
    <property type="entry name" value="S -2-HYDROXY-ACID OXIDASE-RELATED"/>
    <property type="match status" value="1"/>
</dbReference>
<accession>A0A0J6ZQA3</accession>
<dbReference type="InterPro" id="IPR037396">
    <property type="entry name" value="FMN_HAD"/>
</dbReference>
<dbReference type="PATRIC" id="fig|1122219.3.peg.3307"/>
<gene>
    <name evidence="11" type="ORF">AB840_04370</name>
</gene>
<feature type="binding site" evidence="9">
    <location>
        <position position="242"/>
    </location>
    <ligand>
        <name>glyoxylate</name>
        <dbReference type="ChEBI" id="CHEBI:36655"/>
    </ligand>
</feature>
<feature type="binding site" evidence="9">
    <location>
        <begin position="86"/>
        <end position="88"/>
    </location>
    <ligand>
        <name>FMN</name>
        <dbReference type="ChEBI" id="CHEBI:58210"/>
    </ligand>
</feature>
<dbReference type="OrthoDB" id="9770452at2"/>
<feature type="active site" description="Proton acceptor" evidence="8">
    <location>
        <position position="239"/>
    </location>
</feature>
<dbReference type="CDD" id="cd02809">
    <property type="entry name" value="alpha_hydroxyacid_oxid_FMN"/>
    <property type="match status" value="1"/>
</dbReference>
<organism evidence="11 12">
    <name type="scientific">Megasphaera cerevisiae DSM 20462</name>
    <dbReference type="NCBI Taxonomy" id="1122219"/>
    <lineage>
        <taxon>Bacteria</taxon>
        <taxon>Bacillati</taxon>
        <taxon>Bacillota</taxon>
        <taxon>Negativicutes</taxon>
        <taxon>Veillonellales</taxon>
        <taxon>Veillonellaceae</taxon>
        <taxon>Megasphaera</taxon>
    </lineage>
</organism>
<dbReference type="GO" id="GO:0010181">
    <property type="term" value="F:FMN binding"/>
    <property type="evidence" value="ECO:0007669"/>
    <property type="project" value="InterPro"/>
</dbReference>
<dbReference type="EMBL" id="LEKT01000009">
    <property type="protein sequence ID" value="KMO87121.1"/>
    <property type="molecule type" value="Genomic_DNA"/>
</dbReference>
<dbReference type="InParanoid" id="A0A0J6ZQA3"/>
<feature type="binding site" evidence="9">
    <location>
        <position position="133"/>
    </location>
    <ligand>
        <name>glyoxylate</name>
        <dbReference type="ChEBI" id="CHEBI:36655"/>
    </ligand>
</feature>
<protein>
    <recommendedName>
        <fullName evidence="6">L-lactate oxidase</fullName>
    </recommendedName>
</protein>
<feature type="binding site" evidence="9">
    <location>
        <position position="237"/>
    </location>
    <ligand>
        <name>FMN</name>
        <dbReference type="ChEBI" id="CHEBI:58210"/>
    </ligand>
</feature>
<evidence type="ECO:0000256" key="2">
    <source>
        <dbReference type="ARBA" id="ARBA00022630"/>
    </source>
</evidence>
<comment type="catalytic activity">
    <reaction evidence="7">
        <text>(S)-lactate + O2 = pyruvate + H2O2</text>
        <dbReference type="Rhea" id="RHEA:55868"/>
        <dbReference type="ChEBI" id="CHEBI:15361"/>
        <dbReference type="ChEBI" id="CHEBI:15379"/>
        <dbReference type="ChEBI" id="CHEBI:16240"/>
        <dbReference type="ChEBI" id="CHEBI:16651"/>
    </reaction>
    <physiologicalReaction direction="left-to-right" evidence="7">
        <dbReference type="Rhea" id="RHEA:55869"/>
    </physiologicalReaction>
</comment>
<dbReference type="AlphaFoldDB" id="A0A0J6ZQA3"/>
<evidence type="ECO:0000256" key="1">
    <source>
        <dbReference type="ARBA" id="ARBA00001917"/>
    </source>
</evidence>
<evidence type="ECO:0000313" key="12">
    <source>
        <dbReference type="Proteomes" id="UP000036503"/>
    </source>
</evidence>
<keyword evidence="2 9" id="KW-0285">Flavoprotein</keyword>
<evidence type="ECO:0000256" key="8">
    <source>
        <dbReference type="PIRSR" id="PIRSR000138-1"/>
    </source>
</evidence>
<keyword evidence="3 9" id="KW-0288">FMN</keyword>
<evidence type="ECO:0000313" key="11">
    <source>
        <dbReference type="EMBL" id="KMO87121.1"/>
    </source>
</evidence>
<keyword evidence="4" id="KW-0560">Oxidoreductase</keyword>
<dbReference type="InterPro" id="IPR012133">
    <property type="entry name" value="Alpha-hydoxy_acid_DH_FMN"/>
</dbReference>
<evidence type="ECO:0000256" key="9">
    <source>
        <dbReference type="PIRSR" id="PIRSR000138-2"/>
    </source>
</evidence>
<reference evidence="11 12" key="1">
    <citation type="submission" date="2015-06" db="EMBL/GenBank/DDBJ databases">
        <title>Draft genome sequence of beer spoilage bacterium Megasphaera cerevisiae type strain 20462.</title>
        <authorList>
            <person name="Kutumbaka K."/>
            <person name="Pasmowitz J."/>
            <person name="Mategko J."/>
            <person name="Reyes D."/>
            <person name="Friedrich A."/>
            <person name="Han S."/>
            <person name="Martens-Habbena W."/>
            <person name="Neal-McKinney J."/>
            <person name="Janagama H.K."/>
            <person name="Nadala C."/>
            <person name="Samadpour M."/>
        </authorList>
    </citation>
    <scope>NUCLEOTIDE SEQUENCE [LARGE SCALE GENOMIC DNA]</scope>
    <source>
        <strain evidence="11 12">DSM 20462</strain>
    </source>
</reference>
<dbReference type="PIRSF" id="PIRSF000138">
    <property type="entry name" value="Al-hdrx_acd_dh"/>
    <property type="match status" value="1"/>
</dbReference>
<feature type="binding site" evidence="9">
    <location>
        <position position="215"/>
    </location>
    <ligand>
        <name>FMN</name>
        <dbReference type="ChEBI" id="CHEBI:58210"/>
    </ligand>
</feature>
<feature type="domain" description="FMN hydroxy acid dehydrogenase" evidence="10">
    <location>
        <begin position="36"/>
        <end position="343"/>
    </location>
</feature>
<comment type="cofactor">
    <cofactor evidence="1">
        <name>FMN</name>
        <dbReference type="ChEBI" id="CHEBI:58210"/>
    </cofactor>
</comment>
<evidence type="ECO:0000259" key="10">
    <source>
        <dbReference type="PROSITE" id="PS51349"/>
    </source>
</evidence>
<feature type="binding site" evidence="9">
    <location>
        <begin position="293"/>
        <end position="294"/>
    </location>
    <ligand>
        <name>FMN</name>
        <dbReference type="ChEBI" id="CHEBI:58210"/>
    </ligand>
</feature>
<dbReference type="STRING" id="39029.BSR42_04845"/>
<dbReference type="GO" id="GO:0016491">
    <property type="term" value="F:oxidoreductase activity"/>
    <property type="evidence" value="ECO:0007669"/>
    <property type="project" value="UniProtKB-KW"/>
</dbReference>
<dbReference type="Gene3D" id="3.20.20.70">
    <property type="entry name" value="Aldolase class I"/>
    <property type="match status" value="1"/>
</dbReference>
<dbReference type="FunCoup" id="A0A0J6ZQA3">
    <property type="interactions" value="66"/>
</dbReference>
<feature type="binding site" evidence="9">
    <location>
        <position position="239"/>
    </location>
    <ligand>
        <name>glyoxylate</name>
        <dbReference type="ChEBI" id="CHEBI:36655"/>
    </ligand>
</feature>
<dbReference type="PANTHER" id="PTHR10578:SF107">
    <property type="entry name" value="2-HYDROXYACID OXIDASE 1"/>
    <property type="match status" value="1"/>
</dbReference>